<dbReference type="PANTHER" id="PTHR23508">
    <property type="entry name" value="CARBOXYLIC ACID TRANSPORTER PROTEIN HOMOLOG"/>
    <property type="match status" value="1"/>
</dbReference>
<dbReference type="InterPro" id="IPR036259">
    <property type="entry name" value="MFS_trans_sf"/>
</dbReference>
<dbReference type="InterPro" id="IPR005829">
    <property type="entry name" value="Sugar_transporter_CS"/>
</dbReference>
<sequence length="421" mass="44604">MTDTPTAARTTAPPMQWFRTLSAPGRRAFAGAFGGYGLDSYDFQVLPLALGAIGSYFALSTGQSGLLTTVTLVVSAVGGAAAGVLADRIGRVRTLQLTIAVYAVFTVLCGLAWNFETLLLFRALQGLGFGGEWAAGAILVAEYARPEYRGRAVAWVQSAWAVGWGLAVCVYTVVFQLFDERVAWRVLFFTGALPAVLIVWVRRSVTDAAVVTRSPGDTAGRGGFRGIFAQDLWRTTVFAAIMATGVQGGYYTLATWLPTYLKKSRHLTVVGTGGYLVFLIGGAFCGYIAGGILTDRLGRKRNIQLFAMLSVVFMIAYTQVPQGADTLVLVLGFPLGFSTSAIFSGFGSYLAELFPTRYRGTGQGFTYNFGRGVGAVFPTAVGYLASTTLGMAGAMLFGALGYAVAVLALLGLPETRGRALA</sequence>
<feature type="domain" description="Major facilitator superfamily (MFS) profile" evidence="6">
    <location>
        <begin position="28"/>
        <end position="416"/>
    </location>
</feature>
<gene>
    <name evidence="7" type="ORF">AWN90_30420</name>
</gene>
<evidence type="ECO:0000256" key="5">
    <source>
        <dbReference type="SAM" id="Phobius"/>
    </source>
</evidence>
<proteinExistence type="predicted"/>
<keyword evidence="2 5" id="KW-0812">Transmembrane</keyword>
<dbReference type="FunFam" id="1.20.1250.20:FF:000253">
    <property type="entry name" value="Transporter, major facilitator family"/>
    <property type="match status" value="1"/>
</dbReference>
<dbReference type="RefSeq" id="WP_067589599.1">
    <property type="nucleotide sequence ID" value="NZ_JABMCZ010000004.1"/>
</dbReference>
<reference evidence="7 8" key="1">
    <citation type="submission" date="2016-04" db="EMBL/GenBank/DDBJ databases">
        <authorList>
            <person name="Evans L.H."/>
            <person name="Alamgir A."/>
            <person name="Owens N."/>
            <person name="Weber N.D."/>
            <person name="Virtaneva K."/>
            <person name="Barbian K."/>
            <person name="Babar A."/>
            <person name="Rosenke K."/>
        </authorList>
    </citation>
    <scope>NUCLEOTIDE SEQUENCE [LARGE SCALE GENOMIC DNA]</scope>
    <source>
        <strain evidence="7 8">IFM 0406</strain>
    </source>
</reference>
<dbReference type="PROSITE" id="PS00217">
    <property type="entry name" value="SUGAR_TRANSPORT_2"/>
    <property type="match status" value="1"/>
</dbReference>
<comment type="caution">
    <text evidence="7">The sequence shown here is derived from an EMBL/GenBank/DDBJ whole genome shotgun (WGS) entry which is preliminary data.</text>
</comment>
<dbReference type="SUPFAM" id="SSF103473">
    <property type="entry name" value="MFS general substrate transporter"/>
    <property type="match status" value="1"/>
</dbReference>
<dbReference type="PROSITE" id="PS50850">
    <property type="entry name" value="MFS"/>
    <property type="match status" value="1"/>
</dbReference>
<dbReference type="CDD" id="cd17371">
    <property type="entry name" value="MFS_MucK"/>
    <property type="match status" value="1"/>
</dbReference>
<dbReference type="Pfam" id="PF07690">
    <property type="entry name" value="MFS_1"/>
    <property type="match status" value="1"/>
</dbReference>
<feature type="transmembrane region" description="Helical" evidence="5">
    <location>
        <begin position="305"/>
        <end position="321"/>
    </location>
</feature>
<keyword evidence="4 5" id="KW-0472">Membrane</keyword>
<name>A0A164M4X4_9NOCA</name>
<dbReference type="PANTHER" id="PTHR23508:SF10">
    <property type="entry name" value="CARBOXYLIC ACID TRANSPORTER PROTEIN HOMOLOG"/>
    <property type="match status" value="1"/>
</dbReference>
<accession>A0A164M4X4</accession>
<evidence type="ECO:0000256" key="4">
    <source>
        <dbReference type="ARBA" id="ARBA00023136"/>
    </source>
</evidence>
<feature type="transmembrane region" description="Helical" evidence="5">
    <location>
        <begin position="273"/>
        <end position="293"/>
    </location>
</feature>
<feature type="transmembrane region" description="Helical" evidence="5">
    <location>
        <begin position="97"/>
        <end position="113"/>
    </location>
</feature>
<dbReference type="InterPro" id="IPR011701">
    <property type="entry name" value="MFS"/>
</dbReference>
<evidence type="ECO:0000259" key="6">
    <source>
        <dbReference type="PROSITE" id="PS50850"/>
    </source>
</evidence>
<dbReference type="Gene3D" id="1.20.1250.20">
    <property type="entry name" value="MFS general substrate transporter like domains"/>
    <property type="match status" value="2"/>
</dbReference>
<evidence type="ECO:0000256" key="3">
    <source>
        <dbReference type="ARBA" id="ARBA00022989"/>
    </source>
</evidence>
<dbReference type="OrthoDB" id="9787026at2"/>
<evidence type="ECO:0000256" key="1">
    <source>
        <dbReference type="ARBA" id="ARBA00004651"/>
    </source>
</evidence>
<feature type="transmembrane region" description="Helical" evidence="5">
    <location>
        <begin position="182"/>
        <end position="201"/>
    </location>
</feature>
<organism evidence="7 8">
    <name type="scientific">Nocardia terpenica</name>
    <dbReference type="NCBI Taxonomy" id="455432"/>
    <lineage>
        <taxon>Bacteria</taxon>
        <taxon>Bacillati</taxon>
        <taxon>Actinomycetota</taxon>
        <taxon>Actinomycetes</taxon>
        <taxon>Mycobacteriales</taxon>
        <taxon>Nocardiaceae</taxon>
        <taxon>Nocardia</taxon>
    </lineage>
</organism>
<evidence type="ECO:0000313" key="8">
    <source>
        <dbReference type="Proteomes" id="UP000076512"/>
    </source>
</evidence>
<feature type="transmembrane region" description="Helical" evidence="5">
    <location>
        <begin position="153"/>
        <end position="176"/>
    </location>
</feature>
<feature type="transmembrane region" description="Helical" evidence="5">
    <location>
        <begin position="65"/>
        <end position="85"/>
    </location>
</feature>
<keyword evidence="8" id="KW-1185">Reference proteome</keyword>
<dbReference type="GO" id="GO:0005886">
    <property type="term" value="C:plasma membrane"/>
    <property type="evidence" value="ECO:0007669"/>
    <property type="project" value="UniProtKB-SubCell"/>
</dbReference>
<dbReference type="Proteomes" id="UP000076512">
    <property type="component" value="Unassembled WGS sequence"/>
</dbReference>
<dbReference type="STRING" id="455432.AWN90_30420"/>
<feature type="transmembrane region" description="Helical" evidence="5">
    <location>
        <begin position="327"/>
        <end position="353"/>
    </location>
</feature>
<comment type="subcellular location">
    <subcellularLocation>
        <location evidence="1">Cell membrane</location>
        <topology evidence="1">Multi-pass membrane protein</topology>
    </subcellularLocation>
</comment>
<evidence type="ECO:0000313" key="7">
    <source>
        <dbReference type="EMBL" id="KZM73042.1"/>
    </source>
</evidence>
<feature type="transmembrane region" description="Helical" evidence="5">
    <location>
        <begin position="232"/>
        <end position="253"/>
    </location>
</feature>
<protein>
    <submittedName>
        <fullName evidence="7">MFS transporter</fullName>
    </submittedName>
</protein>
<dbReference type="InterPro" id="IPR020846">
    <property type="entry name" value="MFS_dom"/>
</dbReference>
<dbReference type="GO" id="GO:0046943">
    <property type="term" value="F:carboxylic acid transmembrane transporter activity"/>
    <property type="evidence" value="ECO:0007669"/>
    <property type="project" value="TreeGrafter"/>
</dbReference>
<dbReference type="AlphaFoldDB" id="A0A164M4X4"/>
<keyword evidence="3 5" id="KW-1133">Transmembrane helix</keyword>
<evidence type="ECO:0000256" key="2">
    <source>
        <dbReference type="ARBA" id="ARBA00022692"/>
    </source>
</evidence>
<dbReference type="EMBL" id="LWGR01000007">
    <property type="protein sequence ID" value="KZM73042.1"/>
    <property type="molecule type" value="Genomic_DNA"/>
</dbReference>
<feature type="transmembrane region" description="Helical" evidence="5">
    <location>
        <begin position="391"/>
        <end position="412"/>
    </location>
</feature>